<dbReference type="GO" id="GO:0019205">
    <property type="term" value="F:nucleobase-containing compound kinase activity"/>
    <property type="evidence" value="ECO:0007669"/>
    <property type="project" value="InterPro"/>
</dbReference>
<dbReference type="AlphaFoldDB" id="A0A024G747"/>
<evidence type="ECO:0000313" key="5">
    <source>
        <dbReference type="EMBL" id="CCI42146.1"/>
    </source>
</evidence>
<proteinExistence type="predicted"/>
<dbReference type="OrthoDB" id="10262413at2759"/>
<evidence type="ECO:0000256" key="4">
    <source>
        <dbReference type="SAM" id="Coils"/>
    </source>
</evidence>
<dbReference type="Gene3D" id="3.40.50.300">
    <property type="entry name" value="P-loop containing nucleotide triphosphate hydrolases"/>
    <property type="match status" value="1"/>
</dbReference>
<dbReference type="PANTHER" id="PTHR23359">
    <property type="entry name" value="NUCLEOTIDE KINASE"/>
    <property type="match status" value="1"/>
</dbReference>
<keyword evidence="2" id="KW-0547">Nucleotide-binding</keyword>
<dbReference type="InterPro" id="IPR036291">
    <property type="entry name" value="NAD(P)-bd_dom_sf"/>
</dbReference>
<accession>A0A024G747</accession>
<dbReference type="STRING" id="65357.A0A024G747"/>
<sequence>MRVFVHDLTTTLGKELIALFEKTDDEERYQIVGAVSKQSQVAQYTSRLTSGNVATIEEPVVWIADSKKLEEMVKKCDIVIASIIPYLPPPLSFEFRGAKGLEDASNTVIVPTSPPGLKHSALEVLKYLAVGCEQSAEANTDIPRRFIAISSVLSWGNNDAYSKTKDRLFYKEEQFKIRKPNKRYLSLKAIETQILSAKRPGKLDTFVIGAGLIYGGLETQLGLLFKKAWMHPDQDLMVPCVQQTLHGGNRIPSISVFDLAIFTHALACIPIASQSKQYLIAVDTASKRVTLRDVCRGISCALGNGRIRIVDDVLNDRQLSEWMITEDDEQWEPLQLNLCFDVDESQLNMISEENGENNENGIKNGTEFPLMFQIVDSKRWKHMEGGLLGHLTFFVKDFIQQFDLKPTKIIVLGCPQSGKTVLSHKLAFEYHVEQITMGQLVLNLLTLDPAPASMQSIQDQIRTWKETMESEDSTAKHFSDEEWTHLALKALDEGTLVKLVCWKLWSPRCRNHGYVLDGFPGSSALAEALFAADNSRFQLLTEHLTTDLTAENEYPVEEEAIITEEEKLEKVLASLQPMERSSWPNRVLMLHVTRELAVERAQNLSEEIAIHTGNTQLDFEKRWEEFEQKRDSLLHVFETGLTTSSAEADGAQSDAITPVKHVLDQDDERSGIEIFELQLEFPTAYMEEYLYAQPIRQYIEGANPRHNFHPTTTEIQEFKDQKALKKHEEELKIAKLQQEEDERLAEESMQKLAADQRRFEILEREEKELLEARAKPLREYLMDNVLPALTEGVLEIVKNQPADPIDYLAEFLFRKAVEYEEIK</sequence>
<evidence type="ECO:0000256" key="1">
    <source>
        <dbReference type="ARBA" id="ARBA00022679"/>
    </source>
</evidence>
<organism evidence="5 6">
    <name type="scientific">Albugo candida</name>
    <dbReference type="NCBI Taxonomy" id="65357"/>
    <lineage>
        <taxon>Eukaryota</taxon>
        <taxon>Sar</taxon>
        <taxon>Stramenopiles</taxon>
        <taxon>Oomycota</taxon>
        <taxon>Peronosporomycetes</taxon>
        <taxon>Albuginales</taxon>
        <taxon>Albuginaceae</taxon>
        <taxon>Albugo</taxon>
    </lineage>
</organism>
<dbReference type="Proteomes" id="UP000053237">
    <property type="component" value="Unassembled WGS sequence"/>
</dbReference>
<evidence type="ECO:0000256" key="2">
    <source>
        <dbReference type="ARBA" id="ARBA00022741"/>
    </source>
</evidence>
<dbReference type="CDD" id="cd22967">
    <property type="entry name" value="DD_AK7"/>
    <property type="match status" value="1"/>
</dbReference>
<feature type="coiled-coil region" evidence="4">
    <location>
        <begin position="719"/>
        <end position="772"/>
    </location>
</feature>
<name>A0A024G747_9STRA</name>
<dbReference type="InterPro" id="IPR047499">
    <property type="entry name" value="DD_AK7"/>
</dbReference>
<dbReference type="GO" id="GO:0006139">
    <property type="term" value="P:nucleobase-containing compound metabolic process"/>
    <property type="evidence" value="ECO:0007669"/>
    <property type="project" value="InterPro"/>
</dbReference>
<keyword evidence="3" id="KW-0418">Kinase</keyword>
<dbReference type="GO" id="GO:0005524">
    <property type="term" value="F:ATP binding"/>
    <property type="evidence" value="ECO:0007669"/>
    <property type="project" value="InterPro"/>
</dbReference>
<dbReference type="SUPFAM" id="SSF52540">
    <property type="entry name" value="P-loop containing nucleoside triphosphate hydrolases"/>
    <property type="match status" value="1"/>
</dbReference>
<dbReference type="InterPro" id="IPR007858">
    <property type="entry name" value="Dpy-30_motif"/>
</dbReference>
<evidence type="ECO:0008006" key="7">
    <source>
        <dbReference type="Google" id="ProtNLM"/>
    </source>
</evidence>
<keyword evidence="4" id="KW-0175">Coiled coil</keyword>
<protein>
    <recommendedName>
        <fullName evidence="7">Adenylate kinase 7</fullName>
    </recommendedName>
</protein>
<dbReference type="Pfam" id="PF05186">
    <property type="entry name" value="Dpy-30"/>
    <property type="match status" value="1"/>
</dbReference>
<keyword evidence="6" id="KW-1185">Reference proteome</keyword>
<dbReference type="SUPFAM" id="SSF51735">
    <property type="entry name" value="NAD(P)-binding Rossmann-fold domains"/>
    <property type="match status" value="1"/>
</dbReference>
<reference evidence="5 6" key="1">
    <citation type="submission" date="2012-05" db="EMBL/GenBank/DDBJ databases">
        <title>Recombination and specialization in a pathogen metapopulation.</title>
        <authorList>
            <person name="Gardiner A."/>
            <person name="Kemen E."/>
            <person name="Schultz-Larsen T."/>
            <person name="MacLean D."/>
            <person name="Van Oosterhout C."/>
            <person name="Jones J.D.G."/>
        </authorList>
    </citation>
    <scope>NUCLEOTIDE SEQUENCE [LARGE SCALE GENOMIC DNA]</scope>
    <source>
        <strain evidence="5 6">Ac Nc2</strain>
    </source>
</reference>
<dbReference type="InterPro" id="IPR000850">
    <property type="entry name" value="Adenylat/UMP-CMP_kin"/>
</dbReference>
<comment type="caution">
    <text evidence="5">The sequence shown here is derived from an EMBL/GenBank/DDBJ whole genome shotgun (WGS) entry which is preliminary data.</text>
</comment>
<keyword evidence="1" id="KW-0808">Transferase</keyword>
<gene>
    <name evidence="5" type="ORF">BN9_029300</name>
</gene>
<dbReference type="EMBL" id="CAIX01000030">
    <property type="protein sequence ID" value="CCI42146.1"/>
    <property type="molecule type" value="Genomic_DNA"/>
</dbReference>
<evidence type="ECO:0000313" key="6">
    <source>
        <dbReference type="Proteomes" id="UP000053237"/>
    </source>
</evidence>
<dbReference type="InterPro" id="IPR027417">
    <property type="entry name" value="P-loop_NTPase"/>
</dbReference>
<dbReference type="Gene3D" id="1.20.890.10">
    <property type="entry name" value="cAMP-dependent protein kinase regulatory subunit, dimerization-anchoring domain"/>
    <property type="match status" value="1"/>
</dbReference>
<evidence type="ECO:0000256" key="3">
    <source>
        <dbReference type="ARBA" id="ARBA00022777"/>
    </source>
</evidence>
<dbReference type="InParanoid" id="A0A024G747"/>